<dbReference type="InterPro" id="IPR023385">
    <property type="entry name" value="YopX-like_C"/>
</dbReference>
<feature type="domain" description="YopX protein" evidence="1">
    <location>
        <begin position="6"/>
        <end position="124"/>
    </location>
</feature>
<accession>A0ABY8N280</accession>
<evidence type="ECO:0000313" key="2">
    <source>
        <dbReference type="EMBL" id="WGK93755.1"/>
    </source>
</evidence>
<sequence length="124" mass="14500">MKREIKFRGISQDKKFIYGDLVQDSENKRYAITPQIGKEHDYNQFEVLEITIGQYTGLKDKNGVEIYEGDILAYENTLNFKTVLQNHFEIKWEDYGSGMVGFTQFSPRNKFVVCGNIYENPELL</sequence>
<dbReference type="SUPFAM" id="SSF159006">
    <property type="entry name" value="YopX-like"/>
    <property type="match status" value="1"/>
</dbReference>
<reference evidence="2 3" key="1">
    <citation type="submission" date="2022-02" db="EMBL/GenBank/DDBJ databases">
        <authorList>
            <person name="Cha I.-T."/>
            <person name="Lee K.-E."/>
            <person name="Park S.-J."/>
        </authorList>
    </citation>
    <scope>NUCLEOTIDE SEQUENCE [LARGE SCALE GENOMIC DNA]</scope>
    <source>
        <strain evidence="2 3">K3R-10</strain>
    </source>
</reference>
<organism evidence="2 3">
    <name type="scientific">Flavobacterium keumense</name>
    <dbReference type="NCBI Taxonomy" id="1306518"/>
    <lineage>
        <taxon>Bacteria</taxon>
        <taxon>Pseudomonadati</taxon>
        <taxon>Bacteroidota</taxon>
        <taxon>Flavobacteriia</taxon>
        <taxon>Flavobacteriales</taxon>
        <taxon>Flavobacteriaceae</taxon>
        <taxon>Flavobacterium</taxon>
    </lineage>
</organism>
<dbReference type="InterPro" id="IPR019096">
    <property type="entry name" value="YopX_protein"/>
</dbReference>
<name>A0ABY8N280_9FLAO</name>
<dbReference type="Gene3D" id="2.30.30.290">
    <property type="entry name" value="YopX-like domains"/>
    <property type="match status" value="1"/>
</dbReference>
<dbReference type="RefSeq" id="WP_264533517.1">
    <property type="nucleotide sequence ID" value="NZ_CP092332.1"/>
</dbReference>
<evidence type="ECO:0000259" key="1">
    <source>
        <dbReference type="Pfam" id="PF09643"/>
    </source>
</evidence>
<proteinExistence type="predicted"/>
<reference evidence="2 3" key="2">
    <citation type="submission" date="2023-06" db="EMBL/GenBank/DDBJ databases">
        <title>Complete Genome Sequence of Flavobacterium keumense K3R-10.</title>
        <authorList>
            <person name="Jeong H."/>
            <person name="Jhang S.Y."/>
            <person name="Kim J.N."/>
        </authorList>
    </citation>
    <scope>NUCLEOTIDE SEQUENCE [LARGE SCALE GENOMIC DNA]</scope>
    <source>
        <strain evidence="2 3">K3R-10</strain>
    </source>
</reference>
<protein>
    <submittedName>
        <fullName evidence="2">YopX family protein</fullName>
    </submittedName>
</protein>
<dbReference type="Proteomes" id="UP001232117">
    <property type="component" value="Chromosome"/>
</dbReference>
<evidence type="ECO:0000313" key="3">
    <source>
        <dbReference type="Proteomes" id="UP001232117"/>
    </source>
</evidence>
<dbReference type="EMBL" id="CP092332">
    <property type="protein sequence ID" value="WGK93755.1"/>
    <property type="molecule type" value="Genomic_DNA"/>
</dbReference>
<dbReference type="Pfam" id="PF09643">
    <property type="entry name" value="YopX"/>
    <property type="match status" value="1"/>
</dbReference>
<keyword evidence="3" id="KW-1185">Reference proteome</keyword>
<gene>
    <name evidence="2" type="ORF">MG292_06540</name>
</gene>